<comment type="subcellular location">
    <subcellularLocation>
        <location evidence="1">Cytoplasm</location>
    </subcellularLocation>
</comment>
<keyword evidence="2" id="KW-0963">Cytoplasm</keyword>
<evidence type="ECO:0000256" key="1">
    <source>
        <dbReference type="ARBA" id="ARBA00004496"/>
    </source>
</evidence>
<evidence type="ECO:0000256" key="2">
    <source>
        <dbReference type="ARBA" id="ARBA00022490"/>
    </source>
</evidence>
<sequence>MDNTPPEAYERAVRLVDEAKKQANSGHLEQATQSLREASAIAPEHPGLRSAWEELQGSSEDGHQSPLSRLCKSWAHLGDDAQQHGEAALNFIKTHELSPRLAQQAFGIISTTSVPASTQFIMATVMSDQLHGALLANTASRSLLALQMKAQPTMTFRKYWDRGDESVDGLIATLLDQAAWPSENTRIEAERDVFQLSLAEMMDAGVDTPERAMKAIARLLALESSHLNGIIDVDGFDVILSSLDVRLPAALRSQASLALAKLVELSPDNAQSMIARYVRSKTDMPNIENLTKAFSAAAAVFPLSPQAASTLFMSEGFLPSFARIVEKKSSQRLEQAALELLNSACMNKDCREGIARHCREWLETVAATSPDAKRSNLAALVLVKINDDMEIDPERSTIRGDSFGDGAFVSQFKSMLFSSDDQDSLEGLAYASLKPKVKEELANDGKFLTRLIGLMSNARSGKSLLFGGLTIFANLTSYLPAMSDEQKKISQLKAYANTQKPSEPDPLDDDKHATARCHKVLEAGILPLLVLRSRKATPTNLTLIIQILFCLSKEQKNRGLLAQQGSVKLLLQIHDRISQDPSSTSASTSIALRTSAHALARILISVNPSHVFGSSNMPLTSAIRPLCTLLTEDSHAEHRDLLPTFEALLALTNLASTDDEARETIIRLTWSQLENLILSNNTMIQRATVELICNLSASPHGVAKYADGSKAASNRLHILLALADVDDVATRRAAGGALAMLTEWDQAVQAILERANGVKLLLGMCEDEDEGVQMRGTVCVKNVVSAPGDIGQKGLQMVKEAGGVEILEKALSAQ</sequence>
<dbReference type="OrthoDB" id="5574718at2759"/>
<dbReference type="GO" id="GO:0005737">
    <property type="term" value="C:cytoplasm"/>
    <property type="evidence" value="ECO:0007669"/>
    <property type="project" value="UniProtKB-SubCell"/>
</dbReference>
<dbReference type="InterPro" id="IPR016024">
    <property type="entry name" value="ARM-type_fold"/>
</dbReference>
<dbReference type="PANTHER" id="PTHR45994">
    <property type="entry name" value="FI21225P1"/>
    <property type="match status" value="1"/>
</dbReference>
<dbReference type="InterPro" id="IPR024660">
    <property type="entry name" value="UCS_central_dom"/>
</dbReference>
<dbReference type="SUPFAM" id="SSF48371">
    <property type="entry name" value="ARM repeat"/>
    <property type="match status" value="2"/>
</dbReference>
<protein>
    <submittedName>
        <fullName evidence="4">CRO1 protein</fullName>
    </submittedName>
</protein>
<organism evidence="4 5">
    <name type="scientific">Aulographum hederae CBS 113979</name>
    <dbReference type="NCBI Taxonomy" id="1176131"/>
    <lineage>
        <taxon>Eukaryota</taxon>
        <taxon>Fungi</taxon>
        <taxon>Dikarya</taxon>
        <taxon>Ascomycota</taxon>
        <taxon>Pezizomycotina</taxon>
        <taxon>Dothideomycetes</taxon>
        <taxon>Pleosporomycetidae</taxon>
        <taxon>Aulographales</taxon>
        <taxon>Aulographaceae</taxon>
    </lineage>
</organism>
<dbReference type="Pfam" id="PF11701">
    <property type="entry name" value="UNC45-central"/>
    <property type="match status" value="1"/>
</dbReference>
<dbReference type="PANTHER" id="PTHR45994:SF1">
    <property type="entry name" value="FI21225P1"/>
    <property type="match status" value="1"/>
</dbReference>
<dbReference type="Gene3D" id="1.25.10.100">
    <property type="match status" value="1"/>
</dbReference>
<feature type="domain" description="UNC-45/Cro1/She4 central" evidence="3">
    <location>
        <begin position="234"/>
        <end position="385"/>
    </location>
</feature>
<name>A0A6G1GV75_9PEZI</name>
<dbReference type="Proteomes" id="UP000800041">
    <property type="component" value="Unassembled WGS sequence"/>
</dbReference>
<dbReference type="EMBL" id="ML977166">
    <property type="protein sequence ID" value="KAF1984659.1"/>
    <property type="molecule type" value="Genomic_DNA"/>
</dbReference>
<evidence type="ECO:0000313" key="4">
    <source>
        <dbReference type="EMBL" id="KAF1984659.1"/>
    </source>
</evidence>
<evidence type="ECO:0000313" key="5">
    <source>
        <dbReference type="Proteomes" id="UP000800041"/>
    </source>
</evidence>
<evidence type="ECO:0000259" key="3">
    <source>
        <dbReference type="Pfam" id="PF11701"/>
    </source>
</evidence>
<dbReference type="AlphaFoldDB" id="A0A6G1GV75"/>
<gene>
    <name evidence="4" type="ORF">K402DRAFT_395351</name>
</gene>
<dbReference type="Gene3D" id="1.25.10.10">
    <property type="entry name" value="Leucine-rich Repeat Variant"/>
    <property type="match status" value="1"/>
</dbReference>
<keyword evidence="5" id="KW-1185">Reference proteome</keyword>
<dbReference type="GO" id="GO:0051879">
    <property type="term" value="F:Hsp90 protein binding"/>
    <property type="evidence" value="ECO:0007669"/>
    <property type="project" value="TreeGrafter"/>
</dbReference>
<proteinExistence type="predicted"/>
<accession>A0A6G1GV75</accession>
<dbReference type="InterPro" id="IPR011989">
    <property type="entry name" value="ARM-like"/>
</dbReference>
<reference evidence="4" key="1">
    <citation type="journal article" date="2020" name="Stud. Mycol.">
        <title>101 Dothideomycetes genomes: a test case for predicting lifestyles and emergence of pathogens.</title>
        <authorList>
            <person name="Haridas S."/>
            <person name="Albert R."/>
            <person name="Binder M."/>
            <person name="Bloem J."/>
            <person name="Labutti K."/>
            <person name="Salamov A."/>
            <person name="Andreopoulos B."/>
            <person name="Baker S."/>
            <person name="Barry K."/>
            <person name="Bills G."/>
            <person name="Bluhm B."/>
            <person name="Cannon C."/>
            <person name="Castanera R."/>
            <person name="Culley D."/>
            <person name="Daum C."/>
            <person name="Ezra D."/>
            <person name="Gonzalez J."/>
            <person name="Henrissat B."/>
            <person name="Kuo A."/>
            <person name="Liang C."/>
            <person name="Lipzen A."/>
            <person name="Lutzoni F."/>
            <person name="Magnuson J."/>
            <person name="Mondo S."/>
            <person name="Nolan M."/>
            <person name="Ohm R."/>
            <person name="Pangilinan J."/>
            <person name="Park H.-J."/>
            <person name="Ramirez L."/>
            <person name="Alfaro M."/>
            <person name="Sun H."/>
            <person name="Tritt A."/>
            <person name="Yoshinaga Y."/>
            <person name="Zwiers L.-H."/>
            <person name="Turgeon B."/>
            <person name="Goodwin S."/>
            <person name="Spatafora J."/>
            <person name="Crous P."/>
            <person name="Grigoriev I."/>
        </authorList>
    </citation>
    <scope>NUCLEOTIDE SEQUENCE</scope>
    <source>
        <strain evidence="4">CBS 113979</strain>
    </source>
</reference>